<organism evidence="1">
    <name type="scientific">marine sediment metagenome</name>
    <dbReference type="NCBI Taxonomy" id="412755"/>
    <lineage>
        <taxon>unclassified sequences</taxon>
        <taxon>metagenomes</taxon>
        <taxon>ecological metagenomes</taxon>
    </lineage>
</organism>
<gene>
    <name evidence="1" type="ORF">LCGC14_0831490</name>
</gene>
<reference evidence="1" key="1">
    <citation type="journal article" date="2015" name="Nature">
        <title>Complex archaea that bridge the gap between prokaryotes and eukaryotes.</title>
        <authorList>
            <person name="Spang A."/>
            <person name="Saw J.H."/>
            <person name="Jorgensen S.L."/>
            <person name="Zaremba-Niedzwiedzka K."/>
            <person name="Martijn J."/>
            <person name="Lind A.E."/>
            <person name="van Eijk R."/>
            <person name="Schleper C."/>
            <person name="Guy L."/>
            <person name="Ettema T.J."/>
        </authorList>
    </citation>
    <scope>NUCLEOTIDE SEQUENCE</scope>
</reference>
<protein>
    <submittedName>
        <fullName evidence="1">Uncharacterized protein</fullName>
    </submittedName>
</protein>
<sequence length="107" mass="12464">MSNKKVKHGIPKIGGNIMKIGKFVYRMIVVLSDHLDPKDQEMVVYEYEDKAKAQKMKETILLEGINLSRKDGGVEIDMFYPARQIRKIIIRQEPQQTKEIRPNDIVH</sequence>
<proteinExistence type="predicted"/>
<accession>A0A0F9PFS3</accession>
<comment type="caution">
    <text evidence="1">The sequence shown here is derived from an EMBL/GenBank/DDBJ whole genome shotgun (WGS) entry which is preliminary data.</text>
</comment>
<name>A0A0F9PFS3_9ZZZZ</name>
<dbReference type="AlphaFoldDB" id="A0A0F9PFS3"/>
<dbReference type="EMBL" id="LAZR01002388">
    <property type="protein sequence ID" value="KKN30690.1"/>
    <property type="molecule type" value="Genomic_DNA"/>
</dbReference>
<evidence type="ECO:0000313" key="1">
    <source>
        <dbReference type="EMBL" id="KKN30690.1"/>
    </source>
</evidence>